<evidence type="ECO:0000256" key="7">
    <source>
        <dbReference type="ARBA" id="ARBA00023237"/>
    </source>
</evidence>
<dbReference type="InterPro" id="IPR008969">
    <property type="entry name" value="CarboxyPept-like_regulatory"/>
</dbReference>
<proteinExistence type="inferred from homology"/>
<gene>
    <name evidence="13" type="ORF">SAMN05421823_102735</name>
</gene>
<evidence type="ECO:0000259" key="12">
    <source>
        <dbReference type="Pfam" id="PF07715"/>
    </source>
</evidence>
<dbReference type="EMBL" id="FNFO01000002">
    <property type="protein sequence ID" value="SDK43887.1"/>
    <property type="molecule type" value="Genomic_DNA"/>
</dbReference>
<dbReference type="Gene3D" id="2.40.170.20">
    <property type="entry name" value="TonB-dependent receptor, beta-barrel domain"/>
    <property type="match status" value="1"/>
</dbReference>
<keyword evidence="5 9" id="KW-0798">TonB box</keyword>
<name>A0A1G9BWV0_9BACT</name>
<evidence type="ECO:0000313" key="13">
    <source>
        <dbReference type="EMBL" id="SDK43887.1"/>
    </source>
</evidence>
<dbReference type="NCBIfam" id="TIGR04057">
    <property type="entry name" value="SusC_RagA_signa"/>
    <property type="match status" value="1"/>
</dbReference>
<evidence type="ECO:0000256" key="1">
    <source>
        <dbReference type="ARBA" id="ARBA00004571"/>
    </source>
</evidence>
<dbReference type="InterPro" id="IPR000531">
    <property type="entry name" value="Beta-barrel_TonB"/>
</dbReference>
<feature type="domain" description="TonB-dependent receptor plug" evidence="12">
    <location>
        <begin position="244"/>
        <end position="364"/>
    </location>
</feature>
<dbReference type="InterPro" id="IPR037066">
    <property type="entry name" value="Plug_dom_sf"/>
</dbReference>
<keyword evidence="2 8" id="KW-0813">Transport</keyword>
<dbReference type="Pfam" id="PF07715">
    <property type="entry name" value="Plug"/>
    <property type="match status" value="1"/>
</dbReference>
<evidence type="ECO:0000256" key="6">
    <source>
        <dbReference type="ARBA" id="ARBA00023136"/>
    </source>
</evidence>
<evidence type="ECO:0000259" key="11">
    <source>
        <dbReference type="Pfam" id="PF00593"/>
    </source>
</evidence>
<dbReference type="PROSITE" id="PS51257">
    <property type="entry name" value="PROKAR_LIPOPROTEIN"/>
    <property type="match status" value="1"/>
</dbReference>
<evidence type="ECO:0000313" key="14">
    <source>
        <dbReference type="Proteomes" id="UP000198510"/>
    </source>
</evidence>
<evidence type="ECO:0000256" key="3">
    <source>
        <dbReference type="ARBA" id="ARBA00022452"/>
    </source>
</evidence>
<dbReference type="AlphaFoldDB" id="A0A1G9BWV0"/>
<dbReference type="InterPro" id="IPR018247">
    <property type="entry name" value="EF_Hand_1_Ca_BS"/>
</dbReference>
<reference evidence="13 14" key="1">
    <citation type="submission" date="2016-10" db="EMBL/GenBank/DDBJ databases">
        <authorList>
            <person name="de Groot N.N."/>
        </authorList>
    </citation>
    <scope>NUCLEOTIDE SEQUENCE [LARGE SCALE GENOMIC DNA]</scope>
    <source>
        <strain evidence="13 14">DSM 25186</strain>
    </source>
</reference>
<dbReference type="Pfam" id="PF00593">
    <property type="entry name" value="TonB_dep_Rec_b-barrel"/>
    <property type="match status" value="1"/>
</dbReference>
<dbReference type="NCBIfam" id="TIGR04056">
    <property type="entry name" value="OMP_RagA_SusC"/>
    <property type="match status" value="1"/>
</dbReference>
<dbReference type="InterPro" id="IPR023996">
    <property type="entry name" value="TonB-dep_OMP_SusC/RagA"/>
</dbReference>
<dbReference type="InterPro" id="IPR012910">
    <property type="entry name" value="Plug_dom"/>
</dbReference>
<keyword evidence="7 8" id="KW-0998">Cell outer membrane</keyword>
<evidence type="ECO:0000256" key="5">
    <source>
        <dbReference type="ARBA" id="ARBA00023077"/>
    </source>
</evidence>
<keyword evidence="6 8" id="KW-0472">Membrane</keyword>
<evidence type="ECO:0000256" key="10">
    <source>
        <dbReference type="SAM" id="SignalP"/>
    </source>
</evidence>
<protein>
    <submittedName>
        <fullName evidence="13">Iron complex outermembrane recepter protein</fullName>
    </submittedName>
</protein>
<keyword evidence="10" id="KW-0732">Signal</keyword>
<dbReference type="InterPro" id="IPR023997">
    <property type="entry name" value="TonB-dep_OMP_SusC/RagA_CS"/>
</dbReference>
<dbReference type="InterPro" id="IPR036942">
    <property type="entry name" value="Beta-barrel_TonB_sf"/>
</dbReference>
<dbReference type="PROSITE" id="PS52016">
    <property type="entry name" value="TONB_DEPENDENT_REC_3"/>
    <property type="match status" value="1"/>
</dbReference>
<organism evidence="13 14">
    <name type="scientific">Catalinimonas alkaloidigena</name>
    <dbReference type="NCBI Taxonomy" id="1075417"/>
    <lineage>
        <taxon>Bacteria</taxon>
        <taxon>Pseudomonadati</taxon>
        <taxon>Bacteroidota</taxon>
        <taxon>Cytophagia</taxon>
        <taxon>Cytophagales</taxon>
        <taxon>Catalimonadaceae</taxon>
        <taxon>Catalinimonas</taxon>
    </lineage>
</organism>
<dbReference type="STRING" id="1075417.SAMN05421823_102735"/>
<dbReference type="InterPro" id="IPR039426">
    <property type="entry name" value="TonB-dep_rcpt-like"/>
</dbReference>
<dbReference type="Gene3D" id="3.55.50.30">
    <property type="match status" value="1"/>
</dbReference>
<feature type="signal peptide" evidence="10">
    <location>
        <begin position="1"/>
        <end position="27"/>
    </location>
</feature>
<evidence type="ECO:0000256" key="4">
    <source>
        <dbReference type="ARBA" id="ARBA00022692"/>
    </source>
</evidence>
<keyword evidence="4 8" id="KW-0812">Transmembrane</keyword>
<keyword evidence="3 8" id="KW-1134">Transmembrane beta strand</keyword>
<dbReference type="SUPFAM" id="SSF56935">
    <property type="entry name" value="Porins"/>
    <property type="match status" value="1"/>
</dbReference>
<dbReference type="PROSITE" id="PS00018">
    <property type="entry name" value="EF_HAND_1"/>
    <property type="match status" value="1"/>
</dbReference>
<dbReference type="SUPFAM" id="SSF49464">
    <property type="entry name" value="Carboxypeptidase regulatory domain-like"/>
    <property type="match status" value="1"/>
</dbReference>
<dbReference type="Gene3D" id="2.60.40.1120">
    <property type="entry name" value="Carboxypeptidase-like, regulatory domain"/>
    <property type="match status" value="1"/>
</dbReference>
<dbReference type="Proteomes" id="UP000198510">
    <property type="component" value="Unassembled WGS sequence"/>
</dbReference>
<comment type="similarity">
    <text evidence="8 9">Belongs to the TonB-dependent receptor family.</text>
</comment>
<feature type="domain" description="TonB-dependent receptor-like beta-barrel" evidence="11">
    <location>
        <begin position="505"/>
        <end position="909"/>
    </location>
</feature>
<feature type="chain" id="PRO_5011563501" evidence="10">
    <location>
        <begin position="28"/>
        <end position="1139"/>
    </location>
</feature>
<evidence type="ECO:0000256" key="9">
    <source>
        <dbReference type="RuleBase" id="RU003357"/>
    </source>
</evidence>
<dbReference type="Gene3D" id="2.170.130.10">
    <property type="entry name" value="TonB-dependent receptor, plug domain"/>
    <property type="match status" value="1"/>
</dbReference>
<accession>A0A1G9BWV0</accession>
<dbReference type="OrthoDB" id="9768177at2"/>
<dbReference type="Pfam" id="PF13715">
    <property type="entry name" value="CarbopepD_reg_2"/>
    <property type="match status" value="1"/>
</dbReference>
<keyword evidence="14" id="KW-1185">Reference proteome</keyword>
<evidence type="ECO:0000256" key="8">
    <source>
        <dbReference type="PROSITE-ProRule" id="PRU01360"/>
    </source>
</evidence>
<comment type="subcellular location">
    <subcellularLocation>
        <location evidence="1 8">Cell outer membrane</location>
        <topology evidence="1 8">Multi-pass membrane protein</topology>
    </subcellularLocation>
</comment>
<sequence length="1139" mass="125243">MRRCTHHNLRRLALLGMLSLCACGLLAQPGPADSSFAPAHDDAAPPGATLPLREALLRLQTHFGIDILFEETALDRQEVPRDAFDAKQSVEQNLTTLLHATGLQFRKIKHNTFLIKELPAGDTLLAPHRPLFGAPVPNEDTAADKEPTALSETYAISGRVTDVRGMPLPGVNVWEKGTTNGTVTNREGRCSLPVSEGAVLVFSAVGFRPQEVRVANRASVDIALRENVLALNEVVVVGYGAQRKEDVTGVVETVEVQSFNQGAIVTPDQLISGKVAGVQITQNSGEPGGQTSVRIRGGTSINASNEPLYVIDGVPIDNAPFNPRGFTAGRNPLNALNPADIESFTVLKDASATAIYGSRGANGVILITTKKGHAGEDVRVHYDGWVSAATLARGASVLNAEQFSHLIREQAPERAPFIGTAATDWSRAIYQTAWGQNHALSLTGGGKHSGYRASVGFMDQNGILKTSRTQRTSVSLGLREDLLNDQLRLDLHLKGAYAYDWFAPLTAIGHAARFNPTQPVYDADSPWSGFYEEANDLAPKNPVAELALTRDQGQQYRSIGNLQLDYQLPWLTGLSAKLNVGYDLQNGDRKRLLPTTLRSQYTTHGEIRVADVTRTNKVLDTYLTYRRAFEAFQSTVEMTGGYSYQDFRNVYPEYLGFDFSSTLQNELGFDNPRYVRQTEHVTTVLANRLIAFFGRMNYTWKDRYLMTVTVRRDGSSRFGRSHRWGTFPSAAVGWRVNNEPFLAQATWLSTLKLRLGWGVTGNQDIPDYRFLPTYMPGDGRTQVQFGDEFVSTLRPNGYDPNLKWEATRSVNLGLEYGFWQNRLSGAVELYHKKTDDLLFEVAVPAGANLSNLILTNIGTVENRGLEFSLNSKVVARQRATWEVGLVAAYNHNQVLRLAGSVDPDFQGYPTGLIFGGTGNTVQILREGEPVNAFFVFRHKLDANGNPLPDGVDHNGDGVLNPADLYQDLNGDGLVNEQDRAPFHAPAPQMLYGLTSGGTVGPFDWSVTLRAQTGNYVYNNGASYAALSRITTEITPTNLPTSYAATQFLVPQYFSDRFVERASFVRLDNLTVGCNPLSRSELVQLRVYATAQNLFVLTPYSGPDPEIGNISGKTEEMRYGIDDALYPRARTFLLGIHLSF</sequence>
<dbReference type="GO" id="GO:0009279">
    <property type="term" value="C:cell outer membrane"/>
    <property type="evidence" value="ECO:0007669"/>
    <property type="project" value="UniProtKB-SubCell"/>
</dbReference>
<evidence type="ECO:0000256" key="2">
    <source>
        <dbReference type="ARBA" id="ARBA00022448"/>
    </source>
</evidence>
<dbReference type="FunFam" id="2.170.130.10:FF:000008">
    <property type="entry name" value="SusC/RagA family TonB-linked outer membrane protein"/>
    <property type="match status" value="1"/>
</dbReference>